<dbReference type="InterPro" id="IPR038186">
    <property type="entry name" value="CHAD_dom_sf"/>
</dbReference>
<accession>A0ABZ2LF75</accession>
<sequence>MRANEPMVPALAGELHGHAKRLRKRLRRAQKGDPQGVHDARTTVRRLRLELDVLARHASNAAMLHRLEDRLHALDKVLGDIRDQDVLREDVRTKRGLRPLVKRLKRTRKKKQREGLRTMSKGRSLVRKVRRCEPDADLRLEPRAGKVHPVLVRHLGPEEIARAFDAVLAYETAPVDHESLHRFRGVCRRLRYLLELFEEAPADNGRIISELRDAQSQLGDLHDHHVAVLRIARWLEDGRLPHTPELEAYLVERVRADKRLLREAHEHRRKILGGAFRARVAAVLMGTPPTRQSA</sequence>
<name>A0ABZ2LF75_9BACT</name>
<feature type="domain" description="CHAD" evidence="1">
    <location>
        <begin position="4"/>
        <end position="281"/>
    </location>
</feature>
<reference evidence="2" key="1">
    <citation type="submission" date="2021-12" db="EMBL/GenBank/DDBJ databases">
        <title>Discovery of the Pendulisporaceae a myxobacterial family with distinct sporulation behavior and unique specialized metabolism.</title>
        <authorList>
            <person name="Garcia R."/>
            <person name="Popoff A."/>
            <person name="Bader C.D."/>
            <person name="Loehr J."/>
            <person name="Walesch S."/>
            <person name="Walt C."/>
            <person name="Boldt J."/>
            <person name="Bunk B."/>
            <person name="Haeckl F.J.F.P.J."/>
            <person name="Gunesch A.P."/>
            <person name="Birkelbach J."/>
            <person name="Nuebel U."/>
            <person name="Pietschmann T."/>
            <person name="Bach T."/>
            <person name="Mueller R."/>
        </authorList>
    </citation>
    <scope>NUCLEOTIDE SEQUENCE</scope>
    <source>
        <strain evidence="2">MSr11367</strain>
    </source>
</reference>
<dbReference type="Pfam" id="PF05235">
    <property type="entry name" value="CHAD"/>
    <property type="match status" value="1"/>
</dbReference>
<organism evidence="2 3">
    <name type="scientific">Pendulispora rubella</name>
    <dbReference type="NCBI Taxonomy" id="2741070"/>
    <lineage>
        <taxon>Bacteria</taxon>
        <taxon>Pseudomonadati</taxon>
        <taxon>Myxococcota</taxon>
        <taxon>Myxococcia</taxon>
        <taxon>Myxococcales</taxon>
        <taxon>Sorangiineae</taxon>
        <taxon>Pendulisporaceae</taxon>
        <taxon>Pendulispora</taxon>
    </lineage>
</organism>
<protein>
    <submittedName>
        <fullName evidence="2">CHAD domain-containing protein</fullName>
    </submittedName>
</protein>
<dbReference type="PANTHER" id="PTHR39339:SF1">
    <property type="entry name" value="CHAD DOMAIN-CONTAINING PROTEIN"/>
    <property type="match status" value="1"/>
</dbReference>
<dbReference type="InterPro" id="IPR007899">
    <property type="entry name" value="CHAD_dom"/>
</dbReference>
<dbReference type="PANTHER" id="PTHR39339">
    <property type="entry name" value="SLR1444 PROTEIN"/>
    <property type="match status" value="1"/>
</dbReference>
<keyword evidence="3" id="KW-1185">Reference proteome</keyword>
<dbReference type="PROSITE" id="PS51708">
    <property type="entry name" value="CHAD"/>
    <property type="match status" value="1"/>
</dbReference>
<dbReference type="EMBL" id="CP089983">
    <property type="protein sequence ID" value="WXB09593.1"/>
    <property type="molecule type" value="Genomic_DNA"/>
</dbReference>
<gene>
    <name evidence="2" type="ORF">LVJ94_20475</name>
</gene>
<evidence type="ECO:0000313" key="2">
    <source>
        <dbReference type="EMBL" id="WXB09593.1"/>
    </source>
</evidence>
<evidence type="ECO:0000313" key="3">
    <source>
        <dbReference type="Proteomes" id="UP001374803"/>
    </source>
</evidence>
<dbReference type="Proteomes" id="UP001374803">
    <property type="component" value="Chromosome"/>
</dbReference>
<proteinExistence type="predicted"/>
<dbReference type="RefSeq" id="WP_394839264.1">
    <property type="nucleotide sequence ID" value="NZ_CP089929.1"/>
</dbReference>
<evidence type="ECO:0000259" key="1">
    <source>
        <dbReference type="PROSITE" id="PS51708"/>
    </source>
</evidence>
<dbReference type="Gene3D" id="1.40.20.10">
    <property type="entry name" value="CHAD domain"/>
    <property type="match status" value="1"/>
</dbReference>
<dbReference type="SMART" id="SM00880">
    <property type="entry name" value="CHAD"/>
    <property type="match status" value="1"/>
</dbReference>